<organism evidence="1 2">
    <name type="scientific">Chryseobacterium oleae</name>
    <dbReference type="NCBI Taxonomy" id="491207"/>
    <lineage>
        <taxon>Bacteria</taxon>
        <taxon>Pseudomonadati</taxon>
        <taxon>Bacteroidota</taxon>
        <taxon>Flavobacteriia</taxon>
        <taxon>Flavobacteriales</taxon>
        <taxon>Weeksellaceae</taxon>
        <taxon>Chryseobacterium group</taxon>
        <taxon>Chryseobacterium</taxon>
    </lineage>
</organism>
<keyword evidence="2" id="KW-1185">Reference proteome</keyword>
<accession>A0A1I4WLS2</accession>
<evidence type="ECO:0000313" key="1">
    <source>
        <dbReference type="EMBL" id="SFN14172.1"/>
    </source>
</evidence>
<dbReference type="AlphaFoldDB" id="A0A1I4WLS2"/>
<evidence type="ECO:0000313" key="2">
    <source>
        <dbReference type="Proteomes" id="UP000198769"/>
    </source>
</evidence>
<dbReference type="Proteomes" id="UP000198769">
    <property type="component" value="Unassembled WGS sequence"/>
</dbReference>
<proteinExistence type="predicted"/>
<name>A0A1I4WLS2_CHROL</name>
<gene>
    <name evidence="1" type="ORF">SAMN05421594_1320</name>
</gene>
<sequence length="164" mass="20005">MFLYAYLRLINLSLDRNKWTTWDELQDYFKNIIVPSKVTQYLINSFHLPKTDFENFNFIPEEKSLLNKLRPIVFKTFPLKQDEILYCCKLLFEFDQALHSDLKKYHVGIEKIRVDIAKYNMNILGKMILWKDLDRLMKIEHFWQSEKNDISKLEEFVPNDFWNK</sequence>
<protein>
    <submittedName>
        <fullName evidence="1">Uncharacterized protein</fullName>
    </submittedName>
</protein>
<reference evidence="2" key="1">
    <citation type="submission" date="2016-10" db="EMBL/GenBank/DDBJ databases">
        <authorList>
            <person name="Varghese N."/>
            <person name="Submissions S."/>
        </authorList>
    </citation>
    <scope>NUCLEOTIDE SEQUENCE [LARGE SCALE GENOMIC DNA]</scope>
    <source>
        <strain evidence="2">DSM 25575</strain>
    </source>
</reference>
<dbReference type="EMBL" id="FOVD01000001">
    <property type="protein sequence ID" value="SFN14172.1"/>
    <property type="molecule type" value="Genomic_DNA"/>
</dbReference>